<dbReference type="Gene3D" id="1.10.3720.10">
    <property type="entry name" value="MetI-like"/>
    <property type="match status" value="1"/>
</dbReference>
<evidence type="ECO:0000256" key="6">
    <source>
        <dbReference type="ARBA" id="ARBA00022989"/>
    </source>
</evidence>
<dbReference type="EMBL" id="CP157675">
    <property type="protein sequence ID" value="XBP70192.1"/>
    <property type="molecule type" value="Genomic_DNA"/>
</dbReference>
<dbReference type="RefSeq" id="WP_349279366.1">
    <property type="nucleotide sequence ID" value="NZ_CBCSCU010000005.1"/>
</dbReference>
<keyword evidence="6 8" id="KW-1133">Transmembrane helix</keyword>
<evidence type="ECO:0000256" key="7">
    <source>
        <dbReference type="ARBA" id="ARBA00023136"/>
    </source>
</evidence>
<protein>
    <submittedName>
        <fullName evidence="10">Amino acid ABC transporter permease</fullName>
    </submittedName>
</protein>
<dbReference type="GO" id="GO:0043190">
    <property type="term" value="C:ATP-binding cassette (ABC) transporter complex"/>
    <property type="evidence" value="ECO:0007669"/>
    <property type="project" value="InterPro"/>
</dbReference>
<keyword evidence="4" id="KW-1003">Cell membrane</keyword>
<proteinExistence type="inferred from homology"/>
<sequence length="216" mass="23474">MVDFSLWDIVRNLLLALRWTVALSLIAFAGGGIVGLVLLIARLSKLPGAARCVALYVQVFQGTPLLMQLFLTYFGLSMLGVNTSALVAASVCLTLYASAYLTEIWRGCVLSIPRGQWEAAASLAMNFGEQLRHIVLPQAARIAIGPTVGFLIQIIKGTALASVIGFVEITKAGQMIANATYEPFLVYGCVGLMYFALCFPLSVWSRNLERKLSPRR</sequence>
<organism evidence="10">
    <name type="scientific">Polaromonas hydrogenivorans</name>
    <dbReference type="NCBI Taxonomy" id="335476"/>
    <lineage>
        <taxon>Bacteria</taxon>
        <taxon>Pseudomonadati</taxon>
        <taxon>Pseudomonadota</taxon>
        <taxon>Betaproteobacteria</taxon>
        <taxon>Burkholderiales</taxon>
        <taxon>Comamonadaceae</taxon>
        <taxon>Polaromonas</taxon>
    </lineage>
</organism>
<evidence type="ECO:0000256" key="3">
    <source>
        <dbReference type="ARBA" id="ARBA00022448"/>
    </source>
</evidence>
<evidence type="ECO:0000256" key="2">
    <source>
        <dbReference type="ARBA" id="ARBA00010072"/>
    </source>
</evidence>
<comment type="subcellular location">
    <subcellularLocation>
        <location evidence="1">Cell inner membrane</location>
        <topology evidence="1">Multi-pass membrane protein</topology>
    </subcellularLocation>
    <subcellularLocation>
        <location evidence="8">Cell membrane</location>
        <topology evidence="8">Multi-pass membrane protein</topology>
    </subcellularLocation>
</comment>
<comment type="similarity">
    <text evidence="2">Belongs to the binding-protein-dependent transport system permease family. HisMQ subfamily.</text>
</comment>
<evidence type="ECO:0000256" key="8">
    <source>
        <dbReference type="RuleBase" id="RU363032"/>
    </source>
</evidence>
<dbReference type="InterPro" id="IPR043429">
    <property type="entry name" value="ArtM/GltK/GlnP/TcyL/YhdX-like"/>
</dbReference>
<dbReference type="AlphaFoldDB" id="A0AAU7LRG4"/>
<dbReference type="PROSITE" id="PS50928">
    <property type="entry name" value="ABC_TM1"/>
    <property type="match status" value="1"/>
</dbReference>
<dbReference type="InterPro" id="IPR010065">
    <property type="entry name" value="AA_ABC_transptr_permease_3TM"/>
</dbReference>
<dbReference type="GO" id="GO:0006865">
    <property type="term" value="P:amino acid transport"/>
    <property type="evidence" value="ECO:0007669"/>
    <property type="project" value="TreeGrafter"/>
</dbReference>
<feature type="transmembrane region" description="Helical" evidence="8">
    <location>
        <begin position="184"/>
        <end position="205"/>
    </location>
</feature>
<keyword evidence="5 8" id="KW-0812">Transmembrane</keyword>
<dbReference type="Pfam" id="PF00528">
    <property type="entry name" value="BPD_transp_1"/>
    <property type="match status" value="1"/>
</dbReference>
<keyword evidence="7 8" id="KW-0472">Membrane</keyword>
<feature type="transmembrane region" description="Helical" evidence="8">
    <location>
        <begin position="20"/>
        <end position="41"/>
    </location>
</feature>
<feature type="transmembrane region" description="Helical" evidence="8">
    <location>
        <begin position="142"/>
        <end position="164"/>
    </location>
</feature>
<evidence type="ECO:0000256" key="5">
    <source>
        <dbReference type="ARBA" id="ARBA00022692"/>
    </source>
</evidence>
<dbReference type="CDD" id="cd06261">
    <property type="entry name" value="TM_PBP2"/>
    <property type="match status" value="1"/>
</dbReference>
<feature type="transmembrane region" description="Helical" evidence="8">
    <location>
        <begin position="81"/>
        <end position="101"/>
    </location>
</feature>
<dbReference type="SUPFAM" id="SSF161098">
    <property type="entry name" value="MetI-like"/>
    <property type="match status" value="1"/>
</dbReference>
<dbReference type="InterPro" id="IPR000515">
    <property type="entry name" value="MetI-like"/>
</dbReference>
<dbReference type="InterPro" id="IPR035906">
    <property type="entry name" value="MetI-like_sf"/>
</dbReference>
<dbReference type="GO" id="GO:0022857">
    <property type="term" value="F:transmembrane transporter activity"/>
    <property type="evidence" value="ECO:0007669"/>
    <property type="project" value="InterPro"/>
</dbReference>
<evidence type="ECO:0000259" key="9">
    <source>
        <dbReference type="PROSITE" id="PS50928"/>
    </source>
</evidence>
<feature type="transmembrane region" description="Helical" evidence="8">
    <location>
        <begin position="53"/>
        <end position="75"/>
    </location>
</feature>
<evidence type="ECO:0000313" key="10">
    <source>
        <dbReference type="EMBL" id="XBP70192.1"/>
    </source>
</evidence>
<name>A0AAU7LRG4_9BURK</name>
<dbReference type="NCBIfam" id="TIGR01726">
    <property type="entry name" value="HEQRo_perm_3TM"/>
    <property type="match status" value="1"/>
</dbReference>
<evidence type="ECO:0000256" key="4">
    <source>
        <dbReference type="ARBA" id="ARBA00022475"/>
    </source>
</evidence>
<feature type="domain" description="ABC transmembrane type-1" evidence="9">
    <location>
        <begin position="17"/>
        <end position="205"/>
    </location>
</feature>
<evidence type="ECO:0000256" key="1">
    <source>
        <dbReference type="ARBA" id="ARBA00004429"/>
    </source>
</evidence>
<reference evidence="10" key="1">
    <citation type="submission" date="2024-05" db="EMBL/GenBank/DDBJ databases">
        <authorList>
            <person name="Bunk B."/>
            <person name="Swiderski J."/>
            <person name="Sproer C."/>
            <person name="Thiel V."/>
        </authorList>
    </citation>
    <scope>NUCLEOTIDE SEQUENCE</scope>
    <source>
        <strain evidence="10">DSM 17735</strain>
    </source>
</reference>
<accession>A0AAU7LRG4</accession>
<dbReference type="PANTHER" id="PTHR30614">
    <property type="entry name" value="MEMBRANE COMPONENT OF AMINO ACID ABC TRANSPORTER"/>
    <property type="match status" value="1"/>
</dbReference>
<dbReference type="PANTHER" id="PTHR30614:SF34">
    <property type="entry name" value="BLR6398 PROTEIN"/>
    <property type="match status" value="1"/>
</dbReference>
<keyword evidence="3 8" id="KW-0813">Transport</keyword>
<gene>
    <name evidence="10" type="ORF">ABLV49_20390</name>
</gene>